<feature type="region of interest" description="Disordered" evidence="1">
    <location>
        <begin position="600"/>
        <end position="645"/>
    </location>
</feature>
<dbReference type="GO" id="GO:0038203">
    <property type="term" value="P:TORC2 signaling"/>
    <property type="evidence" value="ECO:0007669"/>
    <property type="project" value="TreeGrafter"/>
</dbReference>
<feature type="region of interest" description="Disordered" evidence="1">
    <location>
        <begin position="516"/>
        <end position="540"/>
    </location>
</feature>
<name>A0A427XSB7_9TREE</name>
<accession>A0A427XSB7</accession>
<dbReference type="Pfam" id="PF08539">
    <property type="entry name" value="HbrB"/>
    <property type="match status" value="1"/>
</dbReference>
<dbReference type="Proteomes" id="UP000279236">
    <property type="component" value="Unassembled WGS sequence"/>
</dbReference>
<dbReference type="GO" id="GO:0031932">
    <property type="term" value="C:TORC2 complex"/>
    <property type="evidence" value="ECO:0007669"/>
    <property type="project" value="TreeGrafter"/>
</dbReference>
<reference evidence="2 3" key="1">
    <citation type="submission" date="2018-11" db="EMBL/GenBank/DDBJ databases">
        <title>Genome sequence of Apiotrichum porosum DSM 27194.</title>
        <authorList>
            <person name="Aliyu H."/>
            <person name="Gorte O."/>
            <person name="Ochsenreither K."/>
        </authorList>
    </citation>
    <scope>NUCLEOTIDE SEQUENCE [LARGE SCALE GENOMIC DNA]</scope>
    <source>
        <strain evidence="2 3">DSM 27194</strain>
    </source>
</reference>
<organism evidence="2 3">
    <name type="scientific">Apiotrichum porosum</name>
    <dbReference type="NCBI Taxonomy" id="105984"/>
    <lineage>
        <taxon>Eukaryota</taxon>
        <taxon>Fungi</taxon>
        <taxon>Dikarya</taxon>
        <taxon>Basidiomycota</taxon>
        <taxon>Agaricomycotina</taxon>
        <taxon>Tremellomycetes</taxon>
        <taxon>Trichosporonales</taxon>
        <taxon>Trichosporonaceae</taxon>
        <taxon>Apiotrichum</taxon>
    </lineage>
</organism>
<comment type="caution">
    <text evidence="2">The sequence shown here is derived from an EMBL/GenBank/DDBJ whole genome shotgun (WGS) entry which is preliminary data.</text>
</comment>
<feature type="region of interest" description="Disordered" evidence="1">
    <location>
        <begin position="1"/>
        <end position="25"/>
    </location>
</feature>
<dbReference type="RefSeq" id="XP_028476106.1">
    <property type="nucleotide sequence ID" value="XM_028623173.1"/>
</dbReference>
<feature type="compositionally biased region" description="Low complexity" evidence="1">
    <location>
        <begin position="516"/>
        <end position="530"/>
    </location>
</feature>
<evidence type="ECO:0000313" key="2">
    <source>
        <dbReference type="EMBL" id="RSH81651.1"/>
    </source>
</evidence>
<dbReference type="STRING" id="105984.A0A427XSB7"/>
<dbReference type="PANTHER" id="PTHR32428:SF2">
    <property type="entry name" value="TARGET OF RAPAMYCIN COMPLEX 2 SUBUNIT BIT61-RELATED"/>
    <property type="match status" value="1"/>
</dbReference>
<dbReference type="OrthoDB" id="2290221at2759"/>
<evidence type="ECO:0000313" key="3">
    <source>
        <dbReference type="Proteomes" id="UP000279236"/>
    </source>
</evidence>
<protein>
    <submittedName>
        <fullName evidence="2">Uncharacterized protein</fullName>
    </submittedName>
</protein>
<feature type="compositionally biased region" description="Polar residues" evidence="1">
    <location>
        <begin position="623"/>
        <end position="637"/>
    </location>
</feature>
<proteinExistence type="predicted"/>
<dbReference type="InterPro" id="IPR013745">
    <property type="entry name" value="Bit61/PRR5"/>
</dbReference>
<dbReference type="EMBL" id="RSCE01000006">
    <property type="protein sequence ID" value="RSH81651.1"/>
    <property type="molecule type" value="Genomic_DNA"/>
</dbReference>
<dbReference type="AlphaFoldDB" id="A0A427XSB7"/>
<feature type="region of interest" description="Disordered" evidence="1">
    <location>
        <begin position="39"/>
        <end position="76"/>
    </location>
</feature>
<dbReference type="GeneID" id="39592374"/>
<dbReference type="PANTHER" id="PTHR32428">
    <property type="entry name" value="TARGET OF RAPAMYCIN COMPLEX 2 SUBUNIT BIT61-RELATED"/>
    <property type="match status" value="1"/>
</dbReference>
<gene>
    <name evidence="2" type="ORF">EHS24_007831</name>
</gene>
<keyword evidence="3" id="KW-1185">Reference proteome</keyword>
<evidence type="ECO:0000256" key="1">
    <source>
        <dbReference type="SAM" id="MobiDB-lite"/>
    </source>
</evidence>
<feature type="compositionally biased region" description="Low complexity" evidence="1">
    <location>
        <begin position="48"/>
        <end position="66"/>
    </location>
</feature>
<sequence length="645" mass="67841">MVPAAPPPSQLAVPPQQVPTTSRRKDAFAALPALMSPARLTSTLGQGPLSASASASPSPSPTSHQPSPRPTLSLDVRDPRAGATEKRLPSLPSPGRAASVKGWALGAYDNKLVSSTLSQLPPLPPLSPGGMSSTGSNISGFSGPSFSGMGQAHHLGTSPNYGASSLSLSSMHPPIPRTRTSSNPGAGILVLPDGTKLATSGDPLSQAPTNMHQTMAHSSPNSPWSLLTVHVLPVFAGSPLKTPLEDLNQLCNSHIMATSQRVPASRLVAVFTSDLREFIASGMLTLKAKFETLEEAKVVARAAEVWNFFWGQILPYVEGVFLPFSQVRDVPSTSSARTAAPPIVPSTPIPVRQILLSGFLLHILLPLLPRLIPLLSDYPGSYAAGGQRQPQQQRGATELPRLLQMSLVLATQAQYSAFFPVRDLAEAEARDEETREHVEELGRAVRWSMAVASGVVDEFGYTADERDVPLEYGGDEQTAVGDTTAAAARPGLKRGPSVSQAGRLRPRARTLINDEAANGSSQGQPQAQGQTYNARWGRPRIDEDDEDAESTLNTNGQMFARPTGTLGATLGAGGTISAATSVAPSTVRGGESLATITDQRTPVGAAPGPGAGGEYRRRHDRTYSSGESDLTTASSMLSWGAPRKK</sequence>